<evidence type="ECO:0000313" key="1">
    <source>
        <dbReference type="EMBL" id="GAG78712.1"/>
    </source>
</evidence>
<comment type="caution">
    <text evidence="1">The sequence shown here is derived from an EMBL/GenBank/DDBJ whole genome shotgun (WGS) entry which is preliminary data.</text>
</comment>
<dbReference type="AlphaFoldDB" id="X1BBU4"/>
<proteinExistence type="predicted"/>
<accession>X1BBU4</accession>
<feature type="non-terminal residue" evidence="1">
    <location>
        <position position="1"/>
    </location>
</feature>
<reference evidence="1" key="1">
    <citation type="journal article" date="2014" name="Front. Microbiol.">
        <title>High frequency of phylogenetically diverse reductive dehalogenase-homologous genes in deep subseafloor sedimentary metagenomes.</title>
        <authorList>
            <person name="Kawai M."/>
            <person name="Futagami T."/>
            <person name="Toyoda A."/>
            <person name="Takaki Y."/>
            <person name="Nishi S."/>
            <person name="Hori S."/>
            <person name="Arai W."/>
            <person name="Tsubouchi T."/>
            <person name="Morono Y."/>
            <person name="Uchiyama I."/>
            <person name="Ito T."/>
            <person name="Fujiyama A."/>
            <person name="Inagaki F."/>
            <person name="Takami H."/>
        </authorList>
    </citation>
    <scope>NUCLEOTIDE SEQUENCE</scope>
    <source>
        <strain evidence="1">Expedition CK06-06</strain>
    </source>
</reference>
<sequence>DSKLRDYENIPFLQKNKDGKLIPQTIEEYFEREVKPHLPEAWIDKSKTKVGYEINFTKYFYEFKLLA</sequence>
<dbReference type="EMBL" id="BART01014941">
    <property type="protein sequence ID" value="GAG78712.1"/>
    <property type="molecule type" value="Genomic_DNA"/>
</dbReference>
<gene>
    <name evidence="1" type="ORF">S01H4_29336</name>
</gene>
<organism evidence="1">
    <name type="scientific">marine sediment metagenome</name>
    <dbReference type="NCBI Taxonomy" id="412755"/>
    <lineage>
        <taxon>unclassified sequences</taxon>
        <taxon>metagenomes</taxon>
        <taxon>ecological metagenomes</taxon>
    </lineage>
</organism>
<name>X1BBU4_9ZZZZ</name>
<protein>
    <submittedName>
        <fullName evidence="1">Uncharacterized protein</fullName>
    </submittedName>
</protein>